<feature type="compositionally biased region" description="Low complexity" evidence="6">
    <location>
        <begin position="872"/>
        <end position="906"/>
    </location>
</feature>
<feature type="compositionally biased region" description="Polar residues" evidence="6">
    <location>
        <begin position="477"/>
        <end position="487"/>
    </location>
</feature>
<dbReference type="GO" id="GO:0044666">
    <property type="term" value="C:MLL3/4 complex"/>
    <property type="evidence" value="ECO:0007669"/>
    <property type="project" value="TreeGrafter"/>
</dbReference>
<feature type="compositionally biased region" description="Polar residues" evidence="6">
    <location>
        <begin position="851"/>
        <end position="866"/>
    </location>
</feature>
<dbReference type="CDD" id="cd17710">
    <property type="entry name" value="BRCT_PAXIP1_rpt2"/>
    <property type="match status" value="1"/>
</dbReference>
<dbReference type="CDD" id="cd17730">
    <property type="entry name" value="BRCT_PAXIP1_rpt4"/>
    <property type="match status" value="1"/>
</dbReference>
<proteinExistence type="predicted"/>
<feature type="region of interest" description="Disordered" evidence="6">
    <location>
        <begin position="387"/>
        <end position="419"/>
    </location>
</feature>
<feature type="region of interest" description="Disordered" evidence="6">
    <location>
        <begin position="840"/>
        <end position="906"/>
    </location>
</feature>
<feature type="compositionally biased region" description="Polar residues" evidence="6">
    <location>
        <begin position="1649"/>
        <end position="1661"/>
    </location>
</feature>
<evidence type="ECO:0000256" key="1">
    <source>
        <dbReference type="ARBA" id="ARBA00004123"/>
    </source>
</evidence>
<evidence type="ECO:0000259" key="7">
    <source>
        <dbReference type="PROSITE" id="PS50172"/>
    </source>
</evidence>
<dbReference type="PANTHER" id="PTHR23196:SF1">
    <property type="entry name" value="PAX-INTERACTING PROTEIN 1"/>
    <property type="match status" value="1"/>
</dbReference>
<feature type="region of interest" description="Disordered" evidence="6">
    <location>
        <begin position="1433"/>
        <end position="1453"/>
    </location>
</feature>
<dbReference type="Gene3D" id="3.40.50.10190">
    <property type="entry name" value="BRCT domain"/>
    <property type="match status" value="5"/>
</dbReference>
<feature type="region of interest" description="Disordered" evidence="6">
    <location>
        <begin position="654"/>
        <end position="688"/>
    </location>
</feature>
<feature type="compositionally biased region" description="Low complexity" evidence="6">
    <location>
        <begin position="1035"/>
        <end position="1058"/>
    </location>
</feature>
<dbReference type="PROSITE" id="PS50172">
    <property type="entry name" value="BRCT"/>
    <property type="match status" value="4"/>
</dbReference>
<dbReference type="Proteomes" id="UP001497525">
    <property type="component" value="Unassembled WGS sequence"/>
</dbReference>
<feature type="domain" description="BRCT" evidence="7">
    <location>
        <begin position="76"/>
        <end position="168"/>
    </location>
</feature>
<feature type="compositionally biased region" description="Polar residues" evidence="6">
    <location>
        <begin position="350"/>
        <end position="359"/>
    </location>
</feature>
<dbReference type="Pfam" id="PF00533">
    <property type="entry name" value="BRCT"/>
    <property type="match status" value="1"/>
</dbReference>
<accession>A0AAV2TIC7</accession>
<evidence type="ECO:0000256" key="6">
    <source>
        <dbReference type="SAM" id="MobiDB-lite"/>
    </source>
</evidence>
<evidence type="ECO:0000256" key="3">
    <source>
        <dbReference type="ARBA" id="ARBA00023242"/>
    </source>
</evidence>
<dbReference type="GO" id="GO:0006974">
    <property type="term" value="P:DNA damage response"/>
    <property type="evidence" value="ECO:0007669"/>
    <property type="project" value="UniProtKB-KW"/>
</dbReference>
<dbReference type="SMART" id="SM00292">
    <property type="entry name" value="BRCT"/>
    <property type="match status" value="5"/>
</dbReference>
<feature type="domain" description="BRCT" evidence="7">
    <location>
        <begin position="1"/>
        <end position="75"/>
    </location>
</feature>
<evidence type="ECO:0000256" key="4">
    <source>
        <dbReference type="ARBA" id="ARBA00023858"/>
    </source>
</evidence>
<keyword evidence="3" id="KW-0539">Nucleus</keyword>
<feature type="region of interest" description="Disordered" evidence="6">
    <location>
        <begin position="337"/>
        <end position="362"/>
    </location>
</feature>
<organism evidence="8 9">
    <name type="scientific">Calicophoron daubneyi</name>
    <name type="common">Rumen fluke</name>
    <name type="synonym">Paramphistomum daubneyi</name>
    <dbReference type="NCBI Taxonomy" id="300641"/>
    <lineage>
        <taxon>Eukaryota</taxon>
        <taxon>Metazoa</taxon>
        <taxon>Spiralia</taxon>
        <taxon>Lophotrochozoa</taxon>
        <taxon>Platyhelminthes</taxon>
        <taxon>Trematoda</taxon>
        <taxon>Digenea</taxon>
        <taxon>Plagiorchiida</taxon>
        <taxon>Pronocephalata</taxon>
        <taxon>Paramphistomoidea</taxon>
        <taxon>Paramphistomidae</taxon>
        <taxon>Calicophoron</taxon>
    </lineage>
</organism>
<comment type="caution">
    <text evidence="8">The sequence shown here is derived from an EMBL/GenBank/DDBJ whole genome shotgun (WGS) entry which is preliminary data.</text>
</comment>
<feature type="region of interest" description="Disordered" evidence="6">
    <location>
        <begin position="1649"/>
        <end position="1705"/>
    </location>
</feature>
<dbReference type="CDD" id="cd00027">
    <property type="entry name" value="BRCT"/>
    <property type="match status" value="1"/>
</dbReference>
<dbReference type="InterPro" id="IPR051579">
    <property type="entry name" value="DDR_Transcriptional_Reg"/>
</dbReference>
<feature type="compositionally biased region" description="Basic and acidic residues" evidence="6">
    <location>
        <begin position="1689"/>
        <end position="1701"/>
    </location>
</feature>
<feature type="region of interest" description="Disordered" evidence="6">
    <location>
        <begin position="2631"/>
        <end position="2650"/>
    </location>
</feature>
<keyword evidence="2" id="KW-0227">DNA damage</keyword>
<comment type="subcellular location">
    <subcellularLocation>
        <location evidence="1">Nucleus</location>
    </subcellularLocation>
</comment>
<dbReference type="InterPro" id="IPR036420">
    <property type="entry name" value="BRCT_dom_sf"/>
</dbReference>
<feature type="compositionally biased region" description="Polar residues" evidence="6">
    <location>
        <begin position="1096"/>
        <end position="1127"/>
    </location>
</feature>
<dbReference type="CDD" id="cd17711">
    <property type="entry name" value="BRCT_PAXIP1_rpt3"/>
    <property type="match status" value="1"/>
</dbReference>
<feature type="region of interest" description="Disordered" evidence="6">
    <location>
        <begin position="280"/>
        <end position="324"/>
    </location>
</feature>
<feature type="compositionally biased region" description="Low complexity" evidence="6">
    <location>
        <begin position="1567"/>
        <end position="1580"/>
    </location>
</feature>
<evidence type="ECO:0000256" key="2">
    <source>
        <dbReference type="ARBA" id="ARBA00022763"/>
    </source>
</evidence>
<feature type="compositionally biased region" description="Low complexity" evidence="6">
    <location>
        <begin position="539"/>
        <end position="549"/>
    </location>
</feature>
<gene>
    <name evidence="8" type="ORF">CDAUBV1_LOCUS9947</name>
</gene>
<evidence type="ECO:0000256" key="5">
    <source>
        <dbReference type="ARBA" id="ARBA00030146"/>
    </source>
</evidence>
<feature type="domain" description="BRCT" evidence="7">
    <location>
        <begin position="1284"/>
        <end position="1360"/>
    </location>
</feature>
<feature type="region of interest" description="Disordered" evidence="6">
    <location>
        <begin position="448"/>
        <end position="487"/>
    </location>
</feature>
<dbReference type="Pfam" id="PF12738">
    <property type="entry name" value="PTCB-BRCT"/>
    <property type="match status" value="1"/>
</dbReference>
<evidence type="ECO:0000313" key="8">
    <source>
        <dbReference type="EMBL" id="CAL5135836.1"/>
    </source>
</evidence>
<feature type="domain" description="BRCT" evidence="7">
    <location>
        <begin position="1184"/>
        <end position="1278"/>
    </location>
</feature>
<feature type="region of interest" description="Disordered" evidence="6">
    <location>
        <begin position="499"/>
        <end position="550"/>
    </location>
</feature>
<protein>
    <recommendedName>
        <fullName evidence="4">PAX-interacting protein 1</fullName>
    </recommendedName>
    <alternativeName>
        <fullName evidence="5">PAX transactivation activation domain-interacting protein</fullName>
    </alternativeName>
</protein>
<dbReference type="SUPFAM" id="SSF52113">
    <property type="entry name" value="BRCT domain"/>
    <property type="match status" value="5"/>
</dbReference>
<feature type="region of interest" description="Disordered" evidence="6">
    <location>
        <begin position="1557"/>
        <end position="1587"/>
    </location>
</feature>
<feature type="region of interest" description="Disordered" evidence="6">
    <location>
        <begin position="1021"/>
        <end position="1058"/>
    </location>
</feature>
<dbReference type="PANTHER" id="PTHR23196">
    <property type="entry name" value="PAX TRANSCRIPTION ACTIVATION DOMAIN INTERACTING PROTEIN"/>
    <property type="match status" value="1"/>
</dbReference>
<dbReference type="InterPro" id="IPR001357">
    <property type="entry name" value="BRCT_dom"/>
</dbReference>
<name>A0AAV2TIC7_CALDB</name>
<evidence type="ECO:0000313" key="9">
    <source>
        <dbReference type="Proteomes" id="UP001497525"/>
    </source>
</evidence>
<sequence length="2650" mass="283580">MASFCGLKVVEHLKSYGAVNHPILSESVRFAISDDPTLVEVDEAEDLYAVPVVTSKWVELSAEAGQFLPFKAFHPGFKLLFAGIVVVTSELSSNDRLSLWASLTIHGARVQHILDSTVTHLILGRAAGKFYEFCTKELKEDAPVMVTPDWVADCLEKKDLLPCAPYHPDLLKRPPSPSKPPLPKVPPPALEAGAELKFVETTKPKNACLPITTSVATPIQTQVQRSNIPVQSKTSVNQQSLSAMHSAMMGCATSLPGTNLQAATGISVQQLCMKAAEQQQLSGFRQERPGRGGGGRGGVGATGSGRGSGPKRSQQDQRFQQQKYNHAVTAAAGQGRYLATSPGAPHRFPSSRSPSNFTQRFPGAVPNVESAVMMNSSIGQPAMLLTNQGAHMPSGNATGSGHHGKTSKSKSNKHAQEQNLNEEEKDAIVMQNVKNILSLQHTWSREASHGKNCSSSSASEAGSSGGFSGGGSGGSGHNSQVGNNIAAATNSGNGANLMTGYSGMPVSGNTSSSCQRKPKSPKSPGRANAGAVGGGGGFKASPKSPKGSAKINAANKVLSSPQQQQHHQQQAPIVMAGCSSSAVPSVLLASNLQQMPCRQQPGAVPQPSSQQMNRPAAVQQFITSGGLSSHQQNVMQSASAYIVQRHPGGQLLTSVSRPGAQNQLHSQPTGSSVEQHQQAQSTQRQFAGAQLQQPTLFVRTARQSYQNESGEVISDAALTGREINGDLTPVLVSTPQCAQMSNNSGLQSQHSTYQHPQTPHQQHPQQRQSAQNLAQQVILHPSGNQLIQIKSSNPQQNVEQTGNVVGLSGLTQVSNVGLLGRVQHQAPAASSVQVAIHSSVPNHMNKPGHHIQSNAGSLSPGQNLQSPRHLPQSSQPYSSQQQQQQQHMNAHQQQQQQQQQQQKIQLSGPSAQYQSIQGYAQAQQPQQIIFQSPTGQQLIATHHQPMAAGVIRGPPTSSSMPPGSMLLRSVGPNSVSVGGGVSGIPSSQQHFVSINSGQPNAGLPAQLVNGIAGSNVIFQTTASPSPNNAPRHLIQQQQQQQFVQAQPYGQQSTGSTLGQQIKPNQMSMQQSLIRPNQQAVLNTVTASPYHSGGMGSTNISPQGHQPSLRACSQQTSPGQVHHTQVPGQSPHVRLSTSPQTPTRQIVCNQMATNAATTPPTSLAAPVAPIPPTYYGHEGTPKPCRAEECLIGCVILLLGYRSVGETQRALWRRIMRSFGAEVVLVYDPTRVTHIVIDCQLEEPDIIKQALRDRVRIVTIFWVNDILANGRMAPPFEIMHLPSPFSSEITFSFIRSQIVSLTGFEGKERLKVELMIRQLGASFTDYLEPTNTLLVCKKPEGKKYEMAQLWEIPCVNVRWLQDIYFGDLMTLAASVPHKYLSFEPSDVTTALDRCTPRVQDLMIGWLSPIRLNQQAWIRFSILSNNFAEEERERKRKLESQTSNVQKSKKQKSTLSPLADDEVKIAMSSKTRLEVLTSEVQENAKLLDLLGKILRTYDDSDEQISARVSHIESLVANGTVEIQEKPRNTEVFGSVANCAGLSLSATLEAGPNVSLAVAHSGPPGIQKTPSEITGTEQTTSTTQALPRTEVSQQHLVNQPAIIESHTDESTKQAADSNSAVNSAPVMEGCVAEMVKPEPGLAGSKLSLKTENVSPSLMRRSSGTMFKQEDHISTETNSQIEASLKSPLSLPPPEHEGHDETDILRLSRRKRSASEDLSWICSKRPATDPKSTYASAHTPINASLVESKFTDLTPKESVLPKPPADKLDYQVVVSQNNPVQPVSVCENPRQSESTKIRPLFVDSSVRITFTAIDLESRLSLIELCMQLPDCKIVESSEEATHLVCHRLVRTPKTYVAMALGRYLVSPKWIQASVLRGVWLDESPWLLTDLDAESQLGVRLRESMVRAHRRRILGPEAYLFAGLEFWLSPGACHRDMCVTLIKACGGIVRHKRPTQKMALLPQPKQLIICHEDDSHVANYLMRIKTGNKAVHHEEFVLSGVLRQELDFDAYQIQYVNTLQTGLKAAVAAAEAALANSGSSPVQTVLPPPTSLRFGLSQAESVTSHRRATHGKSDASTLCRLKAASMNGSAAEQPQHTQPVRSLEFEASPAESRTATNMIARNPSAQSVPHSKTELPDPAIVHANRCTPLDSGTIDTGNPSVTSCHRFSQSANHAVASVTMSSHHDVNLGYRAPATSLHHLLADSSNENAYPEIVSKGASDHSSTSQLVSSEFIRTTASKAAAHNLTGSPASHFGGPKGFNPISSTDSLVSVTPYRLPAPSNAQLLQEVSRSESLLCGLIPDPQRAVPRTWPGSLLLSSTASNLIQTSPQVHLQPHRPVTALTAMIVAAETGANDLVPAISLGDTDNILPVSSFVLQQTGGFRTQTSSAVHTPIVAGSANLDARIAAADAHAVATATAAAVNALNSNESGKTVPLASPSLRIPRTNHPVGVFGPSASESGKRIPFPPPAHSSIQPMSNLPDVTAVDGASNSASAHLAFPIHTSISERVASPSRSVGEHSQLGTTVNAPIQPVSFGGDAVNSLSHSIGPKPKTESQVSLPVAHVSVLDYPRSKNDLQDVVNHPPEMDCSMASIQLSEDNVSAVARTSSAVGVPCQTCENLPSDEILRPSLPAAAEQQVSTVGSASNQTELASVPITSM</sequence>
<feature type="compositionally biased region" description="Low complexity" evidence="6">
    <location>
        <begin position="749"/>
        <end position="772"/>
    </location>
</feature>
<feature type="region of interest" description="Disordered" evidence="6">
    <location>
        <begin position="741"/>
        <end position="772"/>
    </location>
</feature>
<feature type="region of interest" description="Disordered" evidence="6">
    <location>
        <begin position="1086"/>
        <end position="1138"/>
    </location>
</feature>
<reference evidence="8" key="1">
    <citation type="submission" date="2024-06" db="EMBL/GenBank/DDBJ databases">
        <authorList>
            <person name="Liu X."/>
            <person name="Lenzi L."/>
            <person name="Haldenby T S."/>
            <person name="Uol C."/>
        </authorList>
    </citation>
    <scope>NUCLEOTIDE SEQUENCE</scope>
</reference>
<feature type="compositionally biased region" description="Basic residues" evidence="6">
    <location>
        <begin position="402"/>
        <end position="413"/>
    </location>
</feature>
<dbReference type="EMBL" id="CAXLJL010000268">
    <property type="protein sequence ID" value="CAL5135836.1"/>
    <property type="molecule type" value="Genomic_DNA"/>
</dbReference>
<feature type="compositionally biased region" description="Gly residues" evidence="6">
    <location>
        <begin position="291"/>
        <end position="308"/>
    </location>
</feature>
<dbReference type="Pfam" id="PF16589">
    <property type="entry name" value="BRCT_2"/>
    <property type="match status" value="1"/>
</dbReference>
<feature type="compositionally biased region" description="Gly residues" evidence="6">
    <location>
        <begin position="463"/>
        <end position="476"/>
    </location>
</feature>